<dbReference type="Gene3D" id="3.40.50.720">
    <property type="entry name" value="NAD(P)-binding Rossmann-like Domain"/>
    <property type="match status" value="1"/>
</dbReference>
<dbReference type="CDD" id="cd05271">
    <property type="entry name" value="NDUFA9_like_SDR_a"/>
    <property type="match status" value="1"/>
</dbReference>
<feature type="domain" description="NAD-dependent epimerase/dehydratase" evidence="1">
    <location>
        <begin position="6"/>
        <end position="209"/>
    </location>
</feature>
<dbReference type="SUPFAM" id="SSF51735">
    <property type="entry name" value="NAD(P)-binding Rossmann-fold domains"/>
    <property type="match status" value="1"/>
</dbReference>
<sequence length="318" mass="35031">MKALRVCIIGGTGFVGAHLIYRLAELGHNIMVPTRRPARHRDFRILPSVQLVDTNPYDAEQLTALVRETDCVINLVGILNEAGNSRFRTAHTELPGIIVKAMRDAGVSRLLHMSSLNANVNEARSLYLKTKGAGEDLVHQAPGIDTTSFRPSVIFGSGDSFFNRFSALLEMSPLAFPLACADARLTPVFVGDVVEAFVRALQDPETIGQHLDLCGPKDYSLGELVRYTAHITGHDTNIITMPDFLARLQAMMLGLLPVKPFSLDNYHTLKIDSVCKDNALPKLGINPRSLESIVPTYLGTGNMRAHYARFRANARRIE</sequence>
<reference evidence="2" key="1">
    <citation type="submission" date="2018-06" db="EMBL/GenBank/DDBJ databases">
        <authorList>
            <person name="Zhirakovskaya E."/>
        </authorList>
    </citation>
    <scope>NUCLEOTIDE SEQUENCE</scope>
</reference>
<dbReference type="InterPro" id="IPR036291">
    <property type="entry name" value="NAD(P)-bd_dom_sf"/>
</dbReference>
<evidence type="ECO:0000259" key="1">
    <source>
        <dbReference type="Pfam" id="PF01370"/>
    </source>
</evidence>
<protein>
    <submittedName>
        <fullName evidence="2">NAD-dependent epimerase/dehydratase</fullName>
    </submittedName>
</protein>
<dbReference type="EMBL" id="UOFN01000107">
    <property type="protein sequence ID" value="VAW79141.1"/>
    <property type="molecule type" value="Genomic_DNA"/>
</dbReference>
<dbReference type="Pfam" id="PF01370">
    <property type="entry name" value="Epimerase"/>
    <property type="match status" value="1"/>
</dbReference>
<name>A0A3B0YI66_9ZZZZ</name>
<dbReference type="InterPro" id="IPR001509">
    <property type="entry name" value="Epimerase_deHydtase"/>
</dbReference>
<dbReference type="PANTHER" id="PTHR12126:SF11">
    <property type="entry name" value="NADH DEHYDROGENASE [UBIQUINONE] 1 ALPHA SUBCOMPLEX SUBUNIT 9, MITOCHONDRIAL"/>
    <property type="match status" value="1"/>
</dbReference>
<gene>
    <name evidence="2" type="ORF">MNBD_GAMMA15-196</name>
</gene>
<organism evidence="2">
    <name type="scientific">hydrothermal vent metagenome</name>
    <dbReference type="NCBI Taxonomy" id="652676"/>
    <lineage>
        <taxon>unclassified sequences</taxon>
        <taxon>metagenomes</taxon>
        <taxon>ecological metagenomes</taxon>
    </lineage>
</organism>
<dbReference type="AlphaFoldDB" id="A0A3B0YI66"/>
<dbReference type="PANTHER" id="PTHR12126">
    <property type="entry name" value="NADH-UBIQUINONE OXIDOREDUCTASE 39 KDA SUBUNIT-RELATED"/>
    <property type="match status" value="1"/>
</dbReference>
<proteinExistence type="predicted"/>
<dbReference type="GO" id="GO:0044877">
    <property type="term" value="F:protein-containing complex binding"/>
    <property type="evidence" value="ECO:0007669"/>
    <property type="project" value="TreeGrafter"/>
</dbReference>
<evidence type="ECO:0000313" key="2">
    <source>
        <dbReference type="EMBL" id="VAW79141.1"/>
    </source>
</evidence>
<dbReference type="InterPro" id="IPR051207">
    <property type="entry name" value="ComplexI_NDUFA9_subunit"/>
</dbReference>
<accession>A0A3B0YI66</accession>